<dbReference type="AlphaFoldDB" id="A0A1D1VP81"/>
<dbReference type="Proteomes" id="UP000186922">
    <property type="component" value="Unassembled WGS sequence"/>
</dbReference>
<evidence type="ECO:0000313" key="1">
    <source>
        <dbReference type="EMBL" id="GAV03385.1"/>
    </source>
</evidence>
<evidence type="ECO:0000313" key="2">
    <source>
        <dbReference type="Proteomes" id="UP000186922"/>
    </source>
</evidence>
<dbReference type="EMBL" id="BDGG01000009">
    <property type="protein sequence ID" value="GAV03385.1"/>
    <property type="molecule type" value="Genomic_DNA"/>
</dbReference>
<comment type="caution">
    <text evidence="1">The sequence shown here is derived from an EMBL/GenBank/DDBJ whole genome shotgun (WGS) entry which is preliminary data.</text>
</comment>
<proteinExistence type="predicted"/>
<sequence>MDAVVALHTSRGRTIQPIGHRQAQGRRNRTVPGDFTDWTFGRSAERGSALVGTTSSRRFLYFLQLSHVRLGRGAGLVFHKFGVALTTASQQIVHSVLVGGGQHGEGSDTSSGWTSTVPAQDETFRLVTRPTTVIYLTPADDGAAQRTTSCQRQTIVTEASHTLQ</sequence>
<accession>A0A1D1VP81</accession>
<keyword evidence="2" id="KW-1185">Reference proteome</keyword>
<reference evidence="1 2" key="1">
    <citation type="journal article" date="2016" name="Nat. Commun.">
        <title>Extremotolerant tardigrade genome and improved radiotolerance of human cultured cells by tardigrade-unique protein.</title>
        <authorList>
            <person name="Hashimoto T."/>
            <person name="Horikawa D.D."/>
            <person name="Saito Y."/>
            <person name="Kuwahara H."/>
            <person name="Kozuka-Hata H."/>
            <person name="Shin-I T."/>
            <person name="Minakuchi Y."/>
            <person name="Ohishi K."/>
            <person name="Motoyama A."/>
            <person name="Aizu T."/>
            <person name="Enomoto A."/>
            <person name="Kondo K."/>
            <person name="Tanaka S."/>
            <person name="Hara Y."/>
            <person name="Koshikawa S."/>
            <person name="Sagara H."/>
            <person name="Miura T."/>
            <person name="Yokobori S."/>
            <person name="Miyagawa K."/>
            <person name="Suzuki Y."/>
            <person name="Kubo T."/>
            <person name="Oyama M."/>
            <person name="Kohara Y."/>
            <person name="Fujiyama A."/>
            <person name="Arakawa K."/>
            <person name="Katayama T."/>
            <person name="Toyoda A."/>
            <person name="Kunieda T."/>
        </authorList>
    </citation>
    <scope>NUCLEOTIDE SEQUENCE [LARGE SCALE GENOMIC DNA]</scope>
    <source>
        <strain evidence="1 2">YOKOZUNA-1</strain>
    </source>
</reference>
<gene>
    <name evidence="1" type="primary">RvY_13814-1</name>
    <name evidence="1" type="synonym">RvY_13814.1</name>
    <name evidence="1" type="ORF">RvY_13814</name>
</gene>
<protein>
    <submittedName>
        <fullName evidence="1">Uncharacterized protein</fullName>
    </submittedName>
</protein>
<name>A0A1D1VP81_RAMVA</name>
<organism evidence="1 2">
    <name type="scientific">Ramazzottius varieornatus</name>
    <name type="common">Water bear</name>
    <name type="synonym">Tardigrade</name>
    <dbReference type="NCBI Taxonomy" id="947166"/>
    <lineage>
        <taxon>Eukaryota</taxon>
        <taxon>Metazoa</taxon>
        <taxon>Ecdysozoa</taxon>
        <taxon>Tardigrada</taxon>
        <taxon>Eutardigrada</taxon>
        <taxon>Parachela</taxon>
        <taxon>Hypsibioidea</taxon>
        <taxon>Ramazzottiidae</taxon>
        <taxon>Ramazzottius</taxon>
    </lineage>
</organism>